<sequence length="145" mass="15218">MTTPRTSARGALTAMYGGAVLTVGATLAAFLDRAGLADHVRAGYPEFGQSQVDEAVTVYTVVLSIVGGLGLIGWLGTIWAARTGRRWAPWLAGVLFVGAVCFALAALTVRDTSGDVGLAPRLAWLQVLPCLAGLVAVVLLWRRPR</sequence>
<evidence type="ECO:0000313" key="3">
    <source>
        <dbReference type="Proteomes" id="UP000261811"/>
    </source>
</evidence>
<dbReference type="OrthoDB" id="4337876at2"/>
<gene>
    <name evidence="2" type="ORF">DZF91_10825</name>
</gene>
<feature type="transmembrane region" description="Helical" evidence="1">
    <location>
        <begin position="87"/>
        <end position="109"/>
    </location>
</feature>
<name>A0A372JQN5_9ACTN</name>
<keyword evidence="1" id="KW-0472">Membrane</keyword>
<evidence type="ECO:0000313" key="2">
    <source>
        <dbReference type="EMBL" id="RFU41658.1"/>
    </source>
</evidence>
<feature type="transmembrane region" description="Helical" evidence="1">
    <location>
        <begin position="12"/>
        <end position="31"/>
    </location>
</feature>
<keyword evidence="1" id="KW-1133">Transmembrane helix</keyword>
<keyword evidence="1" id="KW-0812">Transmembrane</keyword>
<dbReference type="AlphaFoldDB" id="A0A372JQN5"/>
<dbReference type="Proteomes" id="UP000261811">
    <property type="component" value="Unassembled WGS sequence"/>
</dbReference>
<feature type="transmembrane region" description="Helical" evidence="1">
    <location>
        <begin position="56"/>
        <end position="75"/>
    </location>
</feature>
<protein>
    <submittedName>
        <fullName evidence="2">Uncharacterized protein</fullName>
    </submittedName>
</protein>
<dbReference type="RefSeq" id="WP_117357337.1">
    <property type="nucleotide sequence ID" value="NZ_QURH01000199.1"/>
</dbReference>
<evidence type="ECO:0000256" key="1">
    <source>
        <dbReference type="SAM" id="Phobius"/>
    </source>
</evidence>
<keyword evidence="3" id="KW-1185">Reference proteome</keyword>
<accession>A0A372JQN5</accession>
<comment type="caution">
    <text evidence="2">The sequence shown here is derived from an EMBL/GenBank/DDBJ whole genome shotgun (WGS) entry which is preliminary data.</text>
</comment>
<proteinExistence type="predicted"/>
<feature type="transmembrane region" description="Helical" evidence="1">
    <location>
        <begin position="121"/>
        <end position="141"/>
    </location>
</feature>
<reference evidence="2 3" key="1">
    <citation type="submission" date="2018-08" db="EMBL/GenBank/DDBJ databases">
        <title>Actinomadura jelena sp. nov., a novel Actinomycete isolated from soil in Chad.</title>
        <authorList>
            <person name="Shi L."/>
        </authorList>
    </citation>
    <scope>NUCLEOTIDE SEQUENCE [LARGE SCALE GENOMIC DNA]</scope>
    <source>
        <strain evidence="2 3">NEAU-G17</strain>
    </source>
</reference>
<dbReference type="EMBL" id="QURH01000199">
    <property type="protein sequence ID" value="RFU41658.1"/>
    <property type="molecule type" value="Genomic_DNA"/>
</dbReference>
<organism evidence="2 3">
    <name type="scientific">Actinomadura logoneensis</name>
    <dbReference type="NCBI Taxonomy" id="2293572"/>
    <lineage>
        <taxon>Bacteria</taxon>
        <taxon>Bacillati</taxon>
        <taxon>Actinomycetota</taxon>
        <taxon>Actinomycetes</taxon>
        <taxon>Streptosporangiales</taxon>
        <taxon>Thermomonosporaceae</taxon>
        <taxon>Actinomadura</taxon>
    </lineage>
</organism>